<organism evidence="2">
    <name type="scientific">Eremomyces bilateralis CBS 781.70</name>
    <dbReference type="NCBI Taxonomy" id="1392243"/>
    <lineage>
        <taxon>Eukaryota</taxon>
        <taxon>Fungi</taxon>
        <taxon>Dikarya</taxon>
        <taxon>Ascomycota</taxon>
        <taxon>Pezizomycotina</taxon>
        <taxon>Dothideomycetes</taxon>
        <taxon>Dothideomycetes incertae sedis</taxon>
        <taxon>Eremomycetales</taxon>
        <taxon>Eremomycetaceae</taxon>
        <taxon>Eremomyces</taxon>
    </lineage>
</organism>
<reference evidence="2 4" key="1">
    <citation type="submission" date="2020-01" db="EMBL/GenBank/DDBJ databases">
        <authorList>
            <consortium name="DOE Joint Genome Institute"/>
            <person name="Haridas S."/>
            <person name="Albert R."/>
            <person name="Binder M."/>
            <person name="Bloem J."/>
            <person name="Labutti K."/>
            <person name="Salamov A."/>
            <person name="Andreopoulos B."/>
            <person name="Baker S.E."/>
            <person name="Barry K."/>
            <person name="Bills G."/>
            <person name="Bluhm B.H."/>
            <person name="Cannon C."/>
            <person name="Castanera R."/>
            <person name="Culley D.E."/>
            <person name="Daum C."/>
            <person name="Ezra D."/>
            <person name="Gonzalez J.B."/>
            <person name="Henrissat B."/>
            <person name="Kuo A."/>
            <person name="Liang C."/>
            <person name="Lipzen A."/>
            <person name="Lutzoni F."/>
            <person name="Magnuson J."/>
            <person name="Mondo S."/>
            <person name="Nolan M."/>
            <person name="Ohm R."/>
            <person name="Pangilinan J."/>
            <person name="Park H.-J."/>
            <person name="Ramirez L."/>
            <person name="Alfaro M."/>
            <person name="Sun H."/>
            <person name="Tritt A."/>
            <person name="Yoshinaga Y."/>
            <person name="Zwiers L.-H."/>
            <person name="Turgeon B.G."/>
            <person name="Goodwin S.B."/>
            <person name="Spatafora J.W."/>
            <person name="Crous P.W."/>
            <person name="Grigoriev I.V."/>
        </authorList>
    </citation>
    <scope>NUCLEOTIDE SEQUENCE</scope>
    <source>
        <strain evidence="2 4">CBS 781.70</strain>
    </source>
</reference>
<dbReference type="AlphaFoldDB" id="A0A6G1GHS3"/>
<dbReference type="Proteomes" id="UP000504638">
    <property type="component" value="Unplaced"/>
</dbReference>
<dbReference type="PANTHER" id="PTHR14303">
    <property type="entry name" value="DNA POLYMERASE DELTA SUBUNIT 4"/>
    <property type="match status" value="1"/>
</dbReference>
<dbReference type="GO" id="GO:0003887">
    <property type="term" value="F:DNA-directed DNA polymerase activity"/>
    <property type="evidence" value="ECO:0007669"/>
    <property type="project" value="TreeGrafter"/>
</dbReference>
<protein>
    <recommendedName>
        <fullName evidence="5">DNA polymerase delta subunit 4</fullName>
    </recommendedName>
</protein>
<dbReference type="InterPro" id="IPR007218">
    <property type="entry name" value="DNA_pol_delta_4"/>
</dbReference>
<dbReference type="GO" id="GO:0006261">
    <property type="term" value="P:DNA-templated DNA replication"/>
    <property type="evidence" value="ECO:0007669"/>
    <property type="project" value="TreeGrafter"/>
</dbReference>
<dbReference type="Pfam" id="PF04081">
    <property type="entry name" value="DNA_pol_delta_4"/>
    <property type="match status" value="1"/>
</dbReference>
<dbReference type="GeneID" id="54417869"/>
<dbReference type="OrthoDB" id="337486at2759"/>
<dbReference type="GO" id="GO:0000731">
    <property type="term" value="P:DNA synthesis involved in DNA repair"/>
    <property type="evidence" value="ECO:0007669"/>
    <property type="project" value="InterPro"/>
</dbReference>
<evidence type="ECO:0000313" key="2">
    <source>
        <dbReference type="EMBL" id="KAF1817532.1"/>
    </source>
</evidence>
<evidence type="ECO:0000256" key="1">
    <source>
        <dbReference type="SAM" id="MobiDB-lite"/>
    </source>
</evidence>
<feature type="region of interest" description="Disordered" evidence="1">
    <location>
        <begin position="1"/>
        <end position="43"/>
    </location>
</feature>
<keyword evidence="3" id="KW-1185">Reference proteome</keyword>
<dbReference type="RefSeq" id="XP_033539163.1">
    <property type="nucleotide sequence ID" value="XM_033677299.1"/>
</dbReference>
<accession>A0A6G1GHS3</accession>
<dbReference type="EMBL" id="ML975149">
    <property type="protein sequence ID" value="KAF1817532.1"/>
    <property type="molecule type" value="Genomic_DNA"/>
</dbReference>
<evidence type="ECO:0000313" key="4">
    <source>
        <dbReference type="RefSeq" id="XP_033539163.1"/>
    </source>
</evidence>
<evidence type="ECO:0008006" key="5">
    <source>
        <dbReference type="Google" id="ProtNLM"/>
    </source>
</evidence>
<evidence type="ECO:0000313" key="3">
    <source>
        <dbReference type="Proteomes" id="UP000504638"/>
    </source>
</evidence>
<feature type="compositionally biased region" description="Polar residues" evidence="1">
    <location>
        <begin position="11"/>
        <end position="24"/>
    </location>
</feature>
<reference evidence="4" key="3">
    <citation type="submission" date="2025-04" db="UniProtKB">
        <authorList>
            <consortium name="RefSeq"/>
        </authorList>
    </citation>
    <scope>IDENTIFICATION</scope>
    <source>
        <strain evidence="4">CBS 781.70</strain>
    </source>
</reference>
<sequence>MPPKRRAASGRTASNQSTLTFNGRSSKVSKPGKSVPGKDAIVKPKSIETPIRIEPVNEEPTTRENALIEQVVAEAKKELTPEEEEANKISEAQIKKYWREKEQARKTPRVHQQELSLNEKILREFDTTSHFGPCIGITREKRWKRAHRLGLNPSLEILAVVLKEEEAENVKAQRSYVDELMMSRFDEV</sequence>
<dbReference type="GO" id="GO:0043625">
    <property type="term" value="C:delta DNA polymerase complex"/>
    <property type="evidence" value="ECO:0007669"/>
    <property type="project" value="TreeGrafter"/>
</dbReference>
<gene>
    <name evidence="2 4" type="ORF">P152DRAFT_427452</name>
</gene>
<dbReference type="PANTHER" id="PTHR14303:SF0">
    <property type="entry name" value="DNA POLYMERASE DELTA SUBUNIT 4"/>
    <property type="match status" value="1"/>
</dbReference>
<proteinExistence type="predicted"/>
<name>A0A6G1GHS3_9PEZI</name>
<reference evidence="4" key="2">
    <citation type="submission" date="2020-04" db="EMBL/GenBank/DDBJ databases">
        <authorList>
            <consortium name="NCBI Genome Project"/>
        </authorList>
    </citation>
    <scope>NUCLEOTIDE SEQUENCE</scope>
    <source>
        <strain evidence="4">CBS 781.70</strain>
    </source>
</reference>
<feature type="compositionally biased region" description="Low complexity" evidence="1">
    <location>
        <begin position="25"/>
        <end position="38"/>
    </location>
</feature>